<dbReference type="Gene3D" id="3.30.930.10">
    <property type="entry name" value="Bira Bifunctional Protein, Domain 2"/>
    <property type="match status" value="1"/>
</dbReference>
<keyword evidence="3" id="KW-0472">Membrane</keyword>
<feature type="signal peptide" evidence="4">
    <location>
        <begin position="1"/>
        <end position="22"/>
    </location>
</feature>
<name>A0A812X0C5_9DINO</name>
<feature type="domain" description="Fumarylacetoacetase-like C-terminal" evidence="6">
    <location>
        <begin position="1402"/>
        <end position="1620"/>
    </location>
</feature>
<comment type="similarity">
    <text evidence="1">Belongs to the FAH family.</text>
</comment>
<dbReference type="InterPro" id="IPR018164">
    <property type="entry name" value="Ala-tRNA-synth_IIc_N"/>
</dbReference>
<feature type="transmembrane region" description="Helical" evidence="3">
    <location>
        <begin position="248"/>
        <end position="273"/>
    </location>
</feature>
<dbReference type="InterPro" id="IPR045864">
    <property type="entry name" value="aa-tRNA-synth_II/BPL/LPL"/>
</dbReference>
<feature type="transmembrane region" description="Helical" evidence="3">
    <location>
        <begin position="594"/>
        <end position="614"/>
    </location>
</feature>
<keyword evidence="4" id="KW-0732">Signal</keyword>
<evidence type="ECO:0000259" key="6">
    <source>
        <dbReference type="Pfam" id="PF01557"/>
    </source>
</evidence>
<dbReference type="GO" id="GO:0006107">
    <property type="term" value="P:oxaloacetate metabolic process"/>
    <property type="evidence" value="ECO:0007669"/>
    <property type="project" value="UniProtKB-ARBA"/>
</dbReference>
<comment type="caution">
    <text evidence="7">The sequence shown here is derived from an EMBL/GenBank/DDBJ whole genome shotgun (WGS) entry which is preliminary data.</text>
</comment>
<dbReference type="PANTHER" id="PTHR11820">
    <property type="entry name" value="ACYLPYRUVASE"/>
    <property type="match status" value="1"/>
</dbReference>
<dbReference type="Pfam" id="PF01557">
    <property type="entry name" value="FAA_hydrolase"/>
    <property type="match status" value="1"/>
</dbReference>
<organism evidence="7 8">
    <name type="scientific">Symbiodinium necroappetens</name>
    <dbReference type="NCBI Taxonomy" id="1628268"/>
    <lineage>
        <taxon>Eukaryota</taxon>
        <taxon>Sar</taxon>
        <taxon>Alveolata</taxon>
        <taxon>Dinophyceae</taxon>
        <taxon>Suessiales</taxon>
        <taxon>Symbiodiniaceae</taxon>
        <taxon>Symbiodinium</taxon>
    </lineage>
</organism>
<feature type="transmembrane region" description="Helical" evidence="3">
    <location>
        <begin position="122"/>
        <end position="148"/>
    </location>
</feature>
<dbReference type="GO" id="GO:0005524">
    <property type="term" value="F:ATP binding"/>
    <property type="evidence" value="ECO:0007669"/>
    <property type="project" value="InterPro"/>
</dbReference>
<feature type="transmembrane region" description="Helical" evidence="3">
    <location>
        <begin position="99"/>
        <end position="116"/>
    </location>
</feature>
<dbReference type="OrthoDB" id="411064at2759"/>
<feature type="transmembrane region" description="Helical" evidence="3">
    <location>
        <begin position="72"/>
        <end position="92"/>
    </location>
</feature>
<evidence type="ECO:0000256" key="1">
    <source>
        <dbReference type="ARBA" id="ARBA00010211"/>
    </source>
</evidence>
<reference evidence="7" key="1">
    <citation type="submission" date="2021-02" db="EMBL/GenBank/DDBJ databases">
        <authorList>
            <person name="Dougan E. K."/>
            <person name="Rhodes N."/>
            <person name="Thang M."/>
            <person name="Chan C."/>
        </authorList>
    </citation>
    <scope>NUCLEOTIDE SEQUENCE</scope>
</reference>
<feature type="chain" id="PRO_5032481270" evidence="4">
    <location>
        <begin position="23"/>
        <end position="1695"/>
    </location>
</feature>
<sequence length="1695" mass="188765">VIASAAVGFLLIAGFIALVVTANDPELGDRIAEAASAEGSIYDKPSFFEVGPLGSFIKLAKTSVLAAQTDGGILTVALTFAGVGVGLGFLIWLGYSISALAVATIGWGLAWLLSFADATQGLASMITAAVPLIITFGVGMRAASAALSGPWPWAAIARNVMSEAVRMKISFVFIVMLIIVLALTPSLLSEDQPLRYRVQQWLQYGTGLSYGVLALLTLFLSVASVTYEQRDRVIWQTVTKPIPRWQYILGKWTGVMVLNAVLLSVTAFGVYLFTEYLRYLPANGEAAYLEPKVEPGENPDLSRMVEDRRILEEQVLVARVSRGIEPLQPNEARYDELVRDRIEAEKQRDSDFQDTIAERRRIREEIRQQWVDDLNSAIDTRIQRLEADAVVVPNTTNARLKIAAEIIEKFETEYRTIPPGGTQVYRVRGLEDFHAKVVDYYRKVDAAEDLFLPEINRRIDEALADPRNAFTEDALSFRITNTVKNEWEREGRLPTEPKLMLRYKVNSGSNDPAAIYQLTFAFRGFLPNERQVSLEAPQVMNIPIGAVEADGTLSIQIFNGSLRPDGIVGNPGSIHFEPDGIEVMYAAGGYELNFVRIMGVIFVKLGFIAAVGIAVSTFLSFPVACLVALAIFFMAESSGFLGESLQYFSTENYEETGHNYFKVAARAISIPVAWLFSAFSELKPTSRLVDGLLVSWSLFFRAVAVVGFPMLDRGTIIQLVSIAVLSLCLAASGVMSTMLTAEAGRAQLVYTDEAEEGDPPEVALGIALGAFRGLFVNYLWIRANRLKQEGKFYEAIELSQTITRLQPRFPRVWIFHAWNMSYNISVATNTDSERWQWVKAGVDLLRSEAIPRNPNNVLLHKELAWIFVHKIQGWSDDANHYYKRMHAREWQIVLGTPPSRPPTAQFVDMRDEYANWLRPVLEAPETVDGVVARELADLEDAGENNPSSRVRELVSALRNRANLGLDEDLLRLYEIRKAYRTAWWTDGGTLPLAEENRNAALDELLADERLADAWERLIPHVRRRVLLDEYNMEPARMIDYTQRFGPLDWRHPATHSLYWSVRGVEEAAERTIRDDFNSVNTDRTAIHSIQELWRTGDVEYNILSGEYFSLPNYAYTDTYGEYVELLQERAGIAEEEYRIFRLYSEGRENFLQDVIRVFFRRGWYDLAEKYHAELRNADWINLNDSAGRYEYTDSLEEFVLRQMEQDRINVPHVAITEIESALYEAFLSGLYRGNQELFRNSLRYALTAWTEFTEEQAMTRTTAALEQRMVEYVGENFSVMLNRVLIRLLLGDVFAVSGPTKATQDSARPTNIGPSTAGELWRKLPTDFQLSVYDLLLNAARVRGNISPAQFAQIFPAPEGIEEFRERLESASEKSDRAIRRQHPGGVALRRDSGDTAPVGLILAIGRNYADHAAEMGAAPPERPMVFTKHPGSACLSGEDIVIPAICANEEQVDYEGELAVVIGKAVRDVSEAEAADPASGVIAGYTVANDVSARWWQKQGAGGQFTRGKSFDTFCPLSPKVAPASEVGDPSKLTLTTTVSGERMQHASTGAMTFQPAFLVAELSRGTTLPAGTLILTGTPSGVGASRTPPRFLRDGDTVEITIGTERDPELVGRLVNAVRDERAKGSTLTGTQVRQQFIAFFEQRAHHKFVPSSPVAPLDDPTLLFTNAGMNQFKPIFLGQLSPGSPLAGVTRA</sequence>
<dbReference type="InterPro" id="IPR011234">
    <property type="entry name" value="Fumarylacetoacetase-like_C"/>
</dbReference>
<dbReference type="FunFam" id="3.90.850.10:FF:000002">
    <property type="entry name" value="2-hydroxyhepta-2,4-diene-1,7-dioate isomerase"/>
    <property type="match status" value="1"/>
</dbReference>
<dbReference type="Pfam" id="PF01411">
    <property type="entry name" value="tRNA-synt_2c"/>
    <property type="match status" value="1"/>
</dbReference>
<feature type="non-terminal residue" evidence="7">
    <location>
        <position position="1695"/>
    </location>
</feature>
<dbReference type="SUPFAM" id="SSF56529">
    <property type="entry name" value="FAH"/>
    <property type="match status" value="1"/>
</dbReference>
<keyword evidence="3" id="KW-1133">Transmembrane helix</keyword>
<dbReference type="InterPro" id="IPR036663">
    <property type="entry name" value="Fumarylacetoacetase_C_sf"/>
</dbReference>
<dbReference type="SUPFAM" id="SSF55681">
    <property type="entry name" value="Class II aaRS and biotin synthetases"/>
    <property type="match status" value="1"/>
</dbReference>
<gene>
    <name evidence="7" type="primary">yisK</name>
    <name evidence="7" type="ORF">SNEC2469_LOCUS20543</name>
</gene>
<accession>A0A812X0C5</accession>
<proteinExistence type="inferred from homology"/>
<keyword evidence="2" id="KW-0479">Metal-binding</keyword>
<dbReference type="Gene3D" id="3.90.850.10">
    <property type="entry name" value="Fumarylacetoacetase-like, C-terminal domain"/>
    <property type="match status" value="1"/>
</dbReference>
<dbReference type="GO" id="GO:0006419">
    <property type="term" value="P:alanyl-tRNA aminoacylation"/>
    <property type="evidence" value="ECO:0007669"/>
    <property type="project" value="InterPro"/>
</dbReference>
<protein>
    <submittedName>
        <fullName evidence="7">YisK protein</fullName>
    </submittedName>
</protein>
<dbReference type="GO" id="GO:0004813">
    <property type="term" value="F:alanine-tRNA ligase activity"/>
    <property type="evidence" value="ECO:0007669"/>
    <property type="project" value="InterPro"/>
</dbReference>
<dbReference type="GO" id="GO:0050163">
    <property type="term" value="F:oxaloacetate tautomerase activity"/>
    <property type="evidence" value="ECO:0007669"/>
    <property type="project" value="UniProtKB-ARBA"/>
</dbReference>
<keyword evidence="3" id="KW-0812">Transmembrane</keyword>
<feature type="transmembrane region" description="Helical" evidence="3">
    <location>
        <begin position="716"/>
        <end position="741"/>
    </location>
</feature>
<dbReference type="Proteomes" id="UP000601435">
    <property type="component" value="Unassembled WGS sequence"/>
</dbReference>
<evidence type="ECO:0000313" key="8">
    <source>
        <dbReference type="Proteomes" id="UP000601435"/>
    </source>
</evidence>
<dbReference type="GO" id="GO:0046872">
    <property type="term" value="F:metal ion binding"/>
    <property type="evidence" value="ECO:0007669"/>
    <property type="project" value="UniProtKB-KW"/>
</dbReference>
<feature type="transmembrane region" description="Helical" evidence="3">
    <location>
        <begin position="691"/>
        <end position="710"/>
    </location>
</feature>
<feature type="non-terminal residue" evidence="7">
    <location>
        <position position="1"/>
    </location>
</feature>
<feature type="transmembrane region" description="Helical" evidence="3">
    <location>
        <begin position="208"/>
        <end position="227"/>
    </location>
</feature>
<evidence type="ECO:0000256" key="2">
    <source>
        <dbReference type="ARBA" id="ARBA00022723"/>
    </source>
</evidence>
<dbReference type="EMBL" id="CAJNJA010035838">
    <property type="protein sequence ID" value="CAE7712192.1"/>
    <property type="molecule type" value="Genomic_DNA"/>
</dbReference>
<keyword evidence="8" id="KW-1185">Reference proteome</keyword>
<evidence type="ECO:0000256" key="4">
    <source>
        <dbReference type="SAM" id="SignalP"/>
    </source>
</evidence>
<evidence type="ECO:0000313" key="7">
    <source>
        <dbReference type="EMBL" id="CAE7712192.1"/>
    </source>
</evidence>
<evidence type="ECO:0000256" key="3">
    <source>
        <dbReference type="SAM" id="Phobius"/>
    </source>
</evidence>
<feature type="transmembrane region" description="Helical" evidence="3">
    <location>
        <begin position="169"/>
        <end position="188"/>
    </location>
</feature>
<feature type="transmembrane region" description="Helical" evidence="3">
    <location>
        <begin position="621"/>
        <end position="640"/>
    </location>
</feature>
<feature type="domain" description="Alanyl-tRNA synthetase class IIc N-terminal" evidence="5">
    <location>
        <begin position="1634"/>
        <end position="1683"/>
    </location>
</feature>
<evidence type="ECO:0000259" key="5">
    <source>
        <dbReference type="Pfam" id="PF01411"/>
    </source>
</evidence>